<comment type="similarity">
    <text evidence="1">Belongs to the glycosyltransferase 2 family. WaaE/KdtX subfamily.</text>
</comment>
<reference evidence="4" key="1">
    <citation type="journal article" date="2019" name="Int. J. Syst. Evol. Microbiol.">
        <title>The Global Catalogue of Microorganisms (GCM) 10K type strain sequencing project: providing services to taxonomists for standard genome sequencing and annotation.</title>
        <authorList>
            <consortium name="The Broad Institute Genomics Platform"/>
            <consortium name="The Broad Institute Genome Sequencing Center for Infectious Disease"/>
            <person name="Wu L."/>
            <person name="Ma J."/>
        </authorList>
    </citation>
    <scope>NUCLEOTIDE SEQUENCE [LARGE SCALE GENOMIC DNA]</scope>
    <source>
        <strain evidence="4">JCM 18283</strain>
    </source>
</reference>
<keyword evidence="4" id="KW-1185">Reference proteome</keyword>
<dbReference type="Gene3D" id="3.90.550.10">
    <property type="entry name" value="Spore Coat Polysaccharide Biosynthesis Protein SpsA, Chain A"/>
    <property type="match status" value="1"/>
</dbReference>
<gene>
    <name evidence="3" type="ORF">GCM10023313_01650</name>
</gene>
<evidence type="ECO:0000313" key="4">
    <source>
        <dbReference type="Proteomes" id="UP001501436"/>
    </source>
</evidence>
<evidence type="ECO:0000313" key="3">
    <source>
        <dbReference type="EMBL" id="GAA4902868.1"/>
    </source>
</evidence>
<dbReference type="SUPFAM" id="SSF53448">
    <property type="entry name" value="Nucleotide-diphospho-sugar transferases"/>
    <property type="match status" value="1"/>
</dbReference>
<name>A0ABP9FIQ1_9SPHI</name>
<accession>A0ABP9FIQ1</accession>
<dbReference type="Proteomes" id="UP001501436">
    <property type="component" value="Unassembled WGS sequence"/>
</dbReference>
<sequence>MLFNIHKLLVSVSYGITVHNEYQELEKLLEFLLSNIDNNDEIMVLQDVSQKDEATTKVINRYKDRIKHIEAKLNNDFGTFKNYLIQNASCKYLFQIDADELPQQHLVKSIKKIIFKKRKYDCYLVPRINVVNGLTPEHTKKWGWNVNEKGFINFPDYQLRILKLNGQIRWKNKVHEELHGFKKPYYLPDSELNCLLHVKEIERQELQNALYDKIQTTD</sequence>
<comment type="caution">
    <text evidence="3">The sequence shown here is derived from an EMBL/GenBank/DDBJ whole genome shotgun (WGS) entry which is preliminary data.</text>
</comment>
<dbReference type="RefSeq" id="WP_345328934.1">
    <property type="nucleotide sequence ID" value="NZ_BAABJI010000001.1"/>
</dbReference>
<dbReference type="PANTHER" id="PTHR43630">
    <property type="entry name" value="POLY-BETA-1,6-N-ACETYL-D-GLUCOSAMINE SYNTHASE"/>
    <property type="match status" value="1"/>
</dbReference>
<dbReference type="EMBL" id="BAABJI010000001">
    <property type="protein sequence ID" value="GAA4902868.1"/>
    <property type="molecule type" value="Genomic_DNA"/>
</dbReference>
<organism evidence="3 4">
    <name type="scientific">Mucilaginibacter defluvii</name>
    <dbReference type="NCBI Taxonomy" id="1196019"/>
    <lineage>
        <taxon>Bacteria</taxon>
        <taxon>Pseudomonadati</taxon>
        <taxon>Bacteroidota</taxon>
        <taxon>Sphingobacteriia</taxon>
        <taxon>Sphingobacteriales</taxon>
        <taxon>Sphingobacteriaceae</taxon>
        <taxon>Mucilaginibacter</taxon>
    </lineage>
</organism>
<dbReference type="PANTHER" id="PTHR43630:SF2">
    <property type="entry name" value="GLYCOSYLTRANSFERASE"/>
    <property type="match status" value="1"/>
</dbReference>
<protein>
    <recommendedName>
        <fullName evidence="2">Glycosyltransferase 2-like domain-containing protein</fullName>
    </recommendedName>
</protein>
<evidence type="ECO:0000256" key="1">
    <source>
        <dbReference type="ARBA" id="ARBA00038494"/>
    </source>
</evidence>
<dbReference type="InterPro" id="IPR001173">
    <property type="entry name" value="Glyco_trans_2-like"/>
</dbReference>
<proteinExistence type="inferred from homology"/>
<evidence type="ECO:0000259" key="2">
    <source>
        <dbReference type="Pfam" id="PF00535"/>
    </source>
</evidence>
<dbReference type="InterPro" id="IPR029044">
    <property type="entry name" value="Nucleotide-diphossugar_trans"/>
</dbReference>
<dbReference type="Pfam" id="PF00535">
    <property type="entry name" value="Glycos_transf_2"/>
    <property type="match status" value="1"/>
</dbReference>
<feature type="domain" description="Glycosyltransferase 2-like" evidence="2">
    <location>
        <begin position="16"/>
        <end position="150"/>
    </location>
</feature>